<evidence type="ECO:0000313" key="1">
    <source>
        <dbReference type="EMBL" id="EXM06660.1"/>
    </source>
</evidence>
<reference evidence="1" key="1">
    <citation type="submission" date="2011-11" db="EMBL/GenBank/DDBJ databases">
        <title>The Genome Sequence of Fusarium oxysporum II5.</title>
        <authorList>
            <consortium name="The Broad Institute Genome Sequencing Platform"/>
            <person name="Ma L.-J."/>
            <person name="Gale L.R."/>
            <person name="Schwartz D.C."/>
            <person name="Zhou S."/>
            <person name="Corby-Kistler H."/>
            <person name="Young S.K."/>
            <person name="Zeng Q."/>
            <person name="Gargeya S."/>
            <person name="Fitzgerald M."/>
            <person name="Haas B."/>
            <person name="Abouelleil A."/>
            <person name="Alvarado L."/>
            <person name="Arachchi H.M."/>
            <person name="Berlin A."/>
            <person name="Brown A."/>
            <person name="Chapman S.B."/>
            <person name="Chen Z."/>
            <person name="Dunbar C."/>
            <person name="Freedman E."/>
            <person name="Gearin G."/>
            <person name="Goldberg J."/>
            <person name="Griggs A."/>
            <person name="Gujja S."/>
            <person name="Heiman D."/>
            <person name="Howarth C."/>
            <person name="Larson L."/>
            <person name="Lui A."/>
            <person name="MacDonald P.J.P."/>
            <person name="Montmayeur A."/>
            <person name="Murphy C."/>
            <person name="Neiman D."/>
            <person name="Pearson M."/>
            <person name="Priest M."/>
            <person name="Roberts A."/>
            <person name="Saif S."/>
            <person name="Shea T."/>
            <person name="Shenoy N."/>
            <person name="Sisk P."/>
            <person name="Stolte C."/>
            <person name="Sykes S."/>
            <person name="Wortman J."/>
            <person name="Nusbaum C."/>
            <person name="Birren B."/>
        </authorList>
    </citation>
    <scope>NUCLEOTIDE SEQUENCE [LARGE SCALE GENOMIC DNA]</scope>
    <source>
        <strain evidence="1">54006</strain>
    </source>
</reference>
<proteinExistence type="predicted"/>
<protein>
    <submittedName>
        <fullName evidence="1">Uncharacterized protein</fullName>
    </submittedName>
</protein>
<accession>X0LCU7</accession>
<name>X0LCU7_FUSO5</name>
<gene>
    <name evidence="1" type="ORF">FOIG_03382</name>
</gene>
<organism evidence="1">
    <name type="scientific">Fusarium odoratissimum (strain NRRL 54006)</name>
    <dbReference type="NCBI Taxonomy" id="1089451"/>
    <lineage>
        <taxon>Eukaryota</taxon>
        <taxon>Fungi</taxon>
        <taxon>Dikarya</taxon>
        <taxon>Ascomycota</taxon>
        <taxon>Pezizomycotina</taxon>
        <taxon>Sordariomycetes</taxon>
        <taxon>Hypocreomycetidae</taxon>
        <taxon>Hypocreales</taxon>
        <taxon>Nectriaceae</taxon>
        <taxon>Fusarium</taxon>
        <taxon>Fusarium oxysporum species complex</taxon>
        <taxon>Fusarium oxysporum f. sp. cubense (strain race 4)</taxon>
    </lineage>
</organism>
<dbReference type="EMBL" id="JH658275">
    <property type="protein sequence ID" value="EXM06660.1"/>
    <property type="molecule type" value="Genomic_DNA"/>
</dbReference>
<dbReference type="HOGENOM" id="CLU_789985_0_0_1"/>
<reference evidence="1" key="2">
    <citation type="submission" date="2012-05" db="EMBL/GenBank/DDBJ databases">
        <title>The Genome Annotation of Fusarium oxysporum II5.</title>
        <authorList>
            <consortium name="The Broad Institute Genomics Platform"/>
            <person name="Ma L.-J."/>
            <person name="Corby-Kistler H."/>
            <person name="Broz K."/>
            <person name="Gale L.R."/>
            <person name="Jonkers W."/>
            <person name="O'Donnell K."/>
            <person name="Ploetz R."/>
            <person name="Steinberg C."/>
            <person name="Schwartz D.C."/>
            <person name="VanEtten H."/>
            <person name="Zhou S."/>
            <person name="Young S.K."/>
            <person name="Zeng Q."/>
            <person name="Gargeya S."/>
            <person name="Fitzgerald M."/>
            <person name="Abouelleil A."/>
            <person name="Alvarado L."/>
            <person name="Chapman S.B."/>
            <person name="Gainer-Dewar J."/>
            <person name="Goldberg J."/>
            <person name="Griggs A."/>
            <person name="Gujja S."/>
            <person name="Hansen M."/>
            <person name="Howarth C."/>
            <person name="Imamovic A."/>
            <person name="Ireland A."/>
            <person name="Larimer J."/>
            <person name="McCowan C."/>
            <person name="Murphy C."/>
            <person name="Pearson M."/>
            <person name="Poon T.W."/>
            <person name="Priest M."/>
            <person name="Roberts A."/>
            <person name="Saif S."/>
            <person name="Shea T."/>
            <person name="Sykes S."/>
            <person name="Wortman J."/>
            <person name="Nusbaum C."/>
            <person name="Birren B."/>
        </authorList>
    </citation>
    <scope>NUCLEOTIDE SEQUENCE</scope>
    <source>
        <strain evidence="1">54006</strain>
    </source>
</reference>
<dbReference type="GeneID" id="42028557"/>
<sequence length="351" mass="40019">MQSQKTSWGSNLNDFRITAKAKAVHTQQPKVADMFDEFSNAIEAMAEGLDNNSPEEDTAFVDAPPQEAIDIEEVPNGVPRKMEAGDLRTLTKAIMVASKCTLESNTIPNDLPDHIVQSIKRHDSWYMAIVDQGTLISIIPLWMSKGGFWATYLPRLLRREVWERITGKPASTAIVPRFEWSDLIEIWHQAFAQLIADGVPRSEILVGGACQIARLLNAHRRRLRDPSYSSTLPPWKYDDSKKASEKPAKLQPRFVDEQSPGHHRSVFDKYSESYAGDDTFWEIIFVELGKKWNIETQAQLQHRFGWVLKYLRSGELPEEAKTASQILQECLSNSVLSSEKHPYKRRGRSRR</sequence>
<dbReference type="AlphaFoldDB" id="X0LCU7"/>
<dbReference type="RefSeq" id="XP_031068749.1">
    <property type="nucleotide sequence ID" value="XM_031201225.1"/>
</dbReference>
<dbReference type="VEuPathDB" id="FungiDB:FOIG_03382"/>
<dbReference type="Proteomes" id="UP000030685">
    <property type="component" value="Unassembled WGS sequence"/>
</dbReference>